<dbReference type="PROSITE" id="PS00178">
    <property type="entry name" value="AA_TRNA_LIGASE_I"/>
    <property type="match status" value="1"/>
</dbReference>
<dbReference type="InterPro" id="IPR013155">
    <property type="entry name" value="M/V/L/I-tRNA-synth_anticd-bd"/>
</dbReference>
<dbReference type="GO" id="GO:0002161">
    <property type="term" value="F:aminoacyl-tRNA deacylase activity"/>
    <property type="evidence" value="ECO:0007669"/>
    <property type="project" value="InterPro"/>
</dbReference>
<feature type="domain" description="Aminoacyl-tRNA synthetase class Ia" evidence="9">
    <location>
        <begin position="24"/>
        <end position="580"/>
    </location>
</feature>
<organism evidence="11 12">
    <name type="scientific">Yasminevirus sp. GU-2018</name>
    <dbReference type="NCBI Taxonomy" id="2420051"/>
    <lineage>
        <taxon>Viruses</taxon>
        <taxon>Varidnaviria</taxon>
        <taxon>Bamfordvirae</taxon>
        <taxon>Nucleocytoviricota</taxon>
        <taxon>Megaviricetes</taxon>
        <taxon>Imitervirales</taxon>
        <taxon>Mimiviridae</taxon>
        <taxon>Klosneuvirinae</taxon>
        <taxon>Yasminevirus</taxon>
        <taxon>Yasminevirus saudimassiliense</taxon>
    </lineage>
</organism>
<evidence type="ECO:0000256" key="2">
    <source>
        <dbReference type="ARBA" id="ARBA00013164"/>
    </source>
</evidence>
<keyword evidence="5" id="KW-0067">ATP-binding</keyword>
<keyword evidence="4" id="KW-0547">Nucleotide-binding</keyword>
<dbReference type="InterPro" id="IPR014729">
    <property type="entry name" value="Rossmann-like_a/b/a_fold"/>
</dbReference>
<dbReference type="Gene3D" id="3.40.50.620">
    <property type="entry name" value="HUPs"/>
    <property type="match status" value="1"/>
</dbReference>
<evidence type="ECO:0000259" key="9">
    <source>
        <dbReference type="Pfam" id="PF00133"/>
    </source>
</evidence>
<dbReference type="SUPFAM" id="SSF47323">
    <property type="entry name" value="Anticodon-binding domain of a subclass of class I aminoacyl-tRNA synthetases"/>
    <property type="match status" value="1"/>
</dbReference>
<keyword evidence="7 11" id="KW-0030">Aminoacyl-tRNA synthetase</keyword>
<dbReference type="Proteomes" id="UP000594342">
    <property type="component" value="Unassembled WGS sequence"/>
</dbReference>
<keyword evidence="12" id="KW-1185">Reference proteome</keyword>
<dbReference type="InterPro" id="IPR009080">
    <property type="entry name" value="tRNAsynth_Ia_anticodon-bd"/>
</dbReference>
<name>A0A5K0U8Y5_9VIRU</name>
<dbReference type="PANTHER" id="PTHR45794:SF1">
    <property type="entry name" value="LEUCINE--TRNA LIGASE, CYTOPLASMIC"/>
    <property type="match status" value="1"/>
</dbReference>
<feature type="domain" description="Methionyl/Valyl/Leucyl/Isoleucyl-tRNA synthetase anticodon-binding" evidence="10">
    <location>
        <begin position="813"/>
        <end position="917"/>
    </location>
</feature>
<dbReference type="Pfam" id="PF08264">
    <property type="entry name" value="Anticodon_1"/>
    <property type="match status" value="1"/>
</dbReference>
<dbReference type="EC" id="6.1.1.4" evidence="2"/>
<protein>
    <recommendedName>
        <fullName evidence="2">leucine--tRNA ligase</fullName>
        <ecNumber evidence="2">6.1.1.4</ecNumber>
    </recommendedName>
    <alternativeName>
        <fullName evidence="8">Leucyl-tRNA synthetase</fullName>
    </alternativeName>
</protein>
<evidence type="ECO:0000256" key="1">
    <source>
        <dbReference type="ARBA" id="ARBA00005594"/>
    </source>
</evidence>
<dbReference type="SUPFAM" id="SSF52374">
    <property type="entry name" value="Nucleotidylyl transferase"/>
    <property type="match status" value="1"/>
</dbReference>
<evidence type="ECO:0000259" key="10">
    <source>
        <dbReference type="Pfam" id="PF08264"/>
    </source>
</evidence>
<evidence type="ECO:0000313" key="12">
    <source>
        <dbReference type="Proteomes" id="UP000594342"/>
    </source>
</evidence>
<comment type="caution">
    <text evidence="11">The sequence shown here is derived from an EMBL/GenBank/DDBJ whole genome shotgun (WGS) entry which is preliminary data.</text>
</comment>
<evidence type="ECO:0000256" key="8">
    <source>
        <dbReference type="ARBA" id="ARBA00030520"/>
    </source>
</evidence>
<evidence type="ECO:0000313" key="11">
    <source>
        <dbReference type="EMBL" id="VBB18255.1"/>
    </source>
</evidence>
<evidence type="ECO:0000256" key="7">
    <source>
        <dbReference type="ARBA" id="ARBA00023146"/>
    </source>
</evidence>
<keyword evidence="6" id="KW-0648">Protein biosynthesis</keyword>
<reference evidence="11 12" key="1">
    <citation type="submission" date="2018-10" db="EMBL/GenBank/DDBJ databases">
        <authorList>
            <consortium name="IHU Genomes"/>
        </authorList>
    </citation>
    <scope>NUCLEOTIDE SEQUENCE [LARGE SCALE GENOMIC DNA]</scope>
    <source>
        <strain evidence="11 12">A1</strain>
    </source>
</reference>
<gene>
    <name evidence="11" type="ORF">YASMINEVIRUS_718</name>
</gene>
<sequence length="1102" mass="127493">MTDVKTEKKSWKSEDARALEADVQRVWCETGVHTTKIGSNKNRYFATFPYPYMNGNLHLGHGFTMTKMDFACRFYRMIGYDVLEPFSFHLTGMPIMAATDKLREDFKIIDQNDGKTDSLPENCQYNIMKKMGIPDENIRKFTDPHYWGVYFPSVAEKTLQKFGIAYDQSRSFITTDANPFYDKFVKWQFRELFRKNALRFGTRYDIYSVKDEQPCLGHERSSGEEAGPSKSHLVLFKLTDADSVKKQIGLDEESKLSVFAVVSTTRPETLYGATNLWADKNGSYDACEVTYRVGTDTHTAIWLCKEYNLLSMTHQYRPTDQFEIISYNVVSSIKGADLVETMVEHPLWDEHDGDGVYPTLPILSLNYQGIDLTLKVDSTKGTGIVMSVPSDSPIDYLGYICADVENKYGNRIRSIVTVTHSDYTGSMMAPDLIDKVKVEKKTDTVSTHRVYSVPQKDMASIKEFCYITSATVSSMIVGPYKGQTITVARNSISVDNPSKIFCYYEPDQDAYSRSGDRLIVAKMDQWFIDYSDPAWKKRAHSHVETMDFNEESVRNSLHTTVDWLEQWPCSRTYGLGTTFPEEIVGEETWHMIDSLSDSTIYMALYTIYHLFEKYNIKPEELSHDVFDYIFLLKNYDSDDEKLVKFRPFREEFIHWYPLDMRVSAKDLVPNHLAMCIFNHVMIWDDEFIERYKTHCSNTGREFRSFGPKRYEINGYITVQKPGAKAGSSVKDAEKMSKSKGNFKTLDQAIDLFTADSVRFTFASSSTGTDDAYFDQDLCTRMIEKFHKVKDVITNIVTDIRDGKFKDRELTIIDRVFENEMTVVERDTINAYKRLDYRTATTSGFHILQGLYEWYVDNVNTNRNEYYNCHPSIMRRFVRTQLTLIYPVTPHICDWFRMSDEFKDTFASVIGPSETVFTVDPNTDFNSMIDQGLRWTHKYLSSTATEIMRKVQTLNKKKKVTKVTIFVAKEVTDVYERIAYRIFSDKGFFDGFPFTSIANSEIVTDAQKIDAVAMQDVKAVNTIIRAYKHIEEIVEEFGVEWLKSRVENRVSEKDALDAYLKYYLKRNASDIYVVETIDYTFSYEKDVEKVQNVNVNSPSIKFD</sequence>
<dbReference type="SUPFAM" id="SSF50677">
    <property type="entry name" value="ValRS/IleRS/LeuRS editing domain"/>
    <property type="match status" value="1"/>
</dbReference>
<accession>A0A5K0U8Y5</accession>
<comment type="similarity">
    <text evidence="1">Belongs to the class-I aminoacyl-tRNA synthetase family.</text>
</comment>
<dbReference type="GO" id="GO:0004823">
    <property type="term" value="F:leucine-tRNA ligase activity"/>
    <property type="evidence" value="ECO:0007669"/>
    <property type="project" value="UniProtKB-EC"/>
</dbReference>
<dbReference type="InterPro" id="IPR004493">
    <property type="entry name" value="Leu-tRNA-synth_Ia_arc/euk"/>
</dbReference>
<dbReference type="Pfam" id="PF00133">
    <property type="entry name" value="tRNA-synt_1"/>
    <property type="match status" value="1"/>
</dbReference>
<dbReference type="GO" id="GO:0005524">
    <property type="term" value="F:ATP binding"/>
    <property type="evidence" value="ECO:0007669"/>
    <property type="project" value="UniProtKB-KW"/>
</dbReference>
<evidence type="ECO:0000256" key="6">
    <source>
        <dbReference type="ARBA" id="ARBA00022917"/>
    </source>
</evidence>
<evidence type="ECO:0000256" key="4">
    <source>
        <dbReference type="ARBA" id="ARBA00022741"/>
    </source>
</evidence>
<dbReference type="Gene3D" id="3.90.740.10">
    <property type="entry name" value="Valyl/Leucyl/Isoleucyl-tRNA synthetase, editing domain"/>
    <property type="match status" value="1"/>
</dbReference>
<dbReference type="InterPro" id="IPR001412">
    <property type="entry name" value="aa-tRNA-synth_I_CS"/>
</dbReference>
<dbReference type="EMBL" id="UPSH01000001">
    <property type="protein sequence ID" value="VBB18255.1"/>
    <property type="molecule type" value="Genomic_DNA"/>
</dbReference>
<evidence type="ECO:0000256" key="3">
    <source>
        <dbReference type="ARBA" id="ARBA00022598"/>
    </source>
</evidence>
<dbReference type="PANTHER" id="PTHR45794">
    <property type="entry name" value="LEUCYL-TRNA SYNTHETASE"/>
    <property type="match status" value="1"/>
</dbReference>
<dbReference type="Gene3D" id="1.10.730.10">
    <property type="entry name" value="Isoleucyl-tRNA Synthetase, Domain 1"/>
    <property type="match status" value="1"/>
</dbReference>
<evidence type="ECO:0000256" key="5">
    <source>
        <dbReference type="ARBA" id="ARBA00022840"/>
    </source>
</evidence>
<keyword evidence="3" id="KW-0436">Ligase</keyword>
<dbReference type="InterPro" id="IPR002300">
    <property type="entry name" value="aa-tRNA-synth_Ia"/>
</dbReference>
<dbReference type="InterPro" id="IPR009008">
    <property type="entry name" value="Val/Leu/Ile-tRNA-synth_edit"/>
</dbReference>
<proteinExistence type="inferred from homology"/>